<organism evidence="1 2">
    <name type="scientific">Naganishia adeliensis</name>
    <dbReference type="NCBI Taxonomy" id="92952"/>
    <lineage>
        <taxon>Eukaryota</taxon>
        <taxon>Fungi</taxon>
        <taxon>Dikarya</taxon>
        <taxon>Basidiomycota</taxon>
        <taxon>Agaricomycotina</taxon>
        <taxon>Tremellomycetes</taxon>
        <taxon>Filobasidiales</taxon>
        <taxon>Filobasidiaceae</taxon>
        <taxon>Naganishia</taxon>
    </lineage>
</organism>
<keyword evidence="2" id="KW-1185">Reference proteome</keyword>
<dbReference type="Proteomes" id="UP001230649">
    <property type="component" value="Unassembled WGS sequence"/>
</dbReference>
<dbReference type="EMBL" id="JASBWS010000066">
    <property type="protein sequence ID" value="KAJ9102085.1"/>
    <property type="molecule type" value="Genomic_DNA"/>
</dbReference>
<protein>
    <submittedName>
        <fullName evidence="1">Uncharacterized protein</fullName>
    </submittedName>
</protein>
<evidence type="ECO:0000313" key="2">
    <source>
        <dbReference type="Proteomes" id="UP001230649"/>
    </source>
</evidence>
<proteinExistence type="predicted"/>
<comment type="caution">
    <text evidence="1">The sequence shown here is derived from an EMBL/GenBank/DDBJ whole genome shotgun (WGS) entry which is preliminary data.</text>
</comment>
<evidence type="ECO:0000313" key="1">
    <source>
        <dbReference type="EMBL" id="KAJ9102085.1"/>
    </source>
</evidence>
<sequence>MTILQSWTQLVQPVVDTLKQTLDNPAIDYRKFVVGAGWAICGLETYILSRQLPMYSKPSPPALLASHIPADTYKKSQAYGRDRSRFGIFRQLVDQLSSWGMIVGGVYLWGWDKAGATLAKLGVDPTRVIPRSLVYTALLVLISSITSIPISMYSTFVIEERHGFNKSTLKLFIVDTLKGWLVGAVIGMPFLAAFLKIIDWAGDSFVPLVFTVLIQIIYPTFIQPLFNKLTPLPEGELRTRVEALAGGLKFPLKHLYVIDGSKRSGHSNAYFYGLPWSKHIVIYDTLIEQSTPEEVEAVLGHVTKLLMTSQLYLFATLTLFTLFINNGALFSSFGFNDSVLALTKAEKRPIIIGFMLFQLVTAPLDPLASLGMNALSRKYEYEADEFAADLNKGPQLSRALIKIMNENLASPHNDWLYSMYKHSHPTLVERLSRLNEYEQKTGHATQSVIRYDFLTTSSPSDQEEPSQGKKSAKQRRATAITDAASQNSVNGAQPPKDSRSKGSPSLSSWLSIPPLSPLPEPFFMASPIFDRDSIFLGYALPLSEPSITTVNSYIARLPHNHPDLPDVVAGRGRDAGESGGSARGAERKKIKPNHNMWAYKCLRKKTGTSGTSEADYEPVQASSDDGEQYGGSHLLKVLNEEGTVDVLVICSRWFGGTMLGPIRFQHIEKSARAALEGWTEREKLVELWRELKKLDAVIEDLRLELASSTPDQAEQQTGTETSESATPRPPPKPRNYETIKNFAQLERLTKAKTLTVQTLINRVALQKP</sequence>
<gene>
    <name evidence="1" type="ORF">QFC20_005094</name>
</gene>
<accession>A0ACC2VRL7</accession>
<name>A0ACC2VRL7_9TREE</name>
<reference evidence="1" key="1">
    <citation type="submission" date="2023-04" db="EMBL/GenBank/DDBJ databases">
        <title>Draft Genome sequencing of Naganishia species isolated from polar environments using Oxford Nanopore Technology.</title>
        <authorList>
            <person name="Leo P."/>
            <person name="Venkateswaran K."/>
        </authorList>
    </citation>
    <scope>NUCLEOTIDE SEQUENCE</scope>
    <source>
        <strain evidence="1">MNA-CCFEE 5262</strain>
    </source>
</reference>